<protein>
    <submittedName>
        <fullName evidence="1">Uncharacterized protein</fullName>
    </submittedName>
</protein>
<dbReference type="EMBL" id="CM042050">
    <property type="protein sequence ID" value="KAI3734114.1"/>
    <property type="molecule type" value="Genomic_DNA"/>
</dbReference>
<dbReference type="Proteomes" id="UP001055879">
    <property type="component" value="Linkage Group LG04"/>
</dbReference>
<proteinExistence type="predicted"/>
<gene>
    <name evidence="1" type="ORF">L6452_13577</name>
</gene>
<accession>A0ACB9CIJ2</accession>
<sequence>MAEDLALLLKQFLFHTNQLPYLPSLKALDCKMNIAASFDVLYKHLKKMMLGYENVQVKAKEEKLTPQIYKGAPVPAPAMASSSINTNLQHGMSVNASAIPTYSGLCYPFELGEVLQKGGSILSDTYRPLRILDMESVPIPLFPADVIELANLRYLAIQARDGSPQSSISNLVNLQMLIISSRKNVVVPKTIWNMVNLRHLCIKSGENVMEEPCFVQETEKDGSPSGLVSLQTLSQVSPQSCHNIFSRTPNLRKLGPLMSSQGDMEFPNISSLKHLEKLKLLNTVPYPKPTRLLNTMMFPEKLKKLTLSNTGMDWEEMWTLSLLPNLEVLKLKFHACIGERWETSDAVFQQLKILKLHSLELRQWVCMKDNFPALQRLVVHHCLNLESIPSDVGKILTLDVIEFDVPRKTYNLLELYRLIMLRRCLERRTRCVEVYKETNPLVKAWRKLERYLEPEYALIGWRNLERILEDVAEDFLMDLIKKSLLMTTKMRADGQVKACRIHDLLRDLFMLEKSKGRDLFSTNSPGCSCSGSCYGIFTLCSSFGERDRTVAFGSVALVEVNGCRFFPPPPSSSSSSSAEICNMAEALSLLLKQLLIHINQLRYIQPSVEAQDHRTDVDTSLAVLMNHLRMMMLGKLGFCGPLISSEGDLEFPNIRSLEHLRKLKLLNTIPFPEATRSCNPLMFPEKLRKLTLSNTGMDWEEMWIFAWLPNLEVLKLKFHACIGEKWDMSDAKFQRLKILKLQGLDLRQWVCWRDNFPGLQRLVVRHCLKLESIPSDIGKILTLDVIEVRGCSRSARVSAQKIQKEQESEGNCFLKVHTDQQQ</sequence>
<organism evidence="1 2">
    <name type="scientific">Arctium lappa</name>
    <name type="common">Greater burdock</name>
    <name type="synonym">Lappa major</name>
    <dbReference type="NCBI Taxonomy" id="4217"/>
    <lineage>
        <taxon>Eukaryota</taxon>
        <taxon>Viridiplantae</taxon>
        <taxon>Streptophyta</taxon>
        <taxon>Embryophyta</taxon>
        <taxon>Tracheophyta</taxon>
        <taxon>Spermatophyta</taxon>
        <taxon>Magnoliopsida</taxon>
        <taxon>eudicotyledons</taxon>
        <taxon>Gunneridae</taxon>
        <taxon>Pentapetalae</taxon>
        <taxon>asterids</taxon>
        <taxon>campanulids</taxon>
        <taxon>Asterales</taxon>
        <taxon>Asteraceae</taxon>
        <taxon>Carduoideae</taxon>
        <taxon>Cardueae</taxon>
        <taxon>Arctiinae</taxon>
        <taxon>Arctium</taxon>
    </lineage>
</organism>
<evidence type="ECO:0000313" key="1">
    <source>
        <dbReference type="EMBL" id="KAI3734114.1"/>
    </source>
</evidence>
<name>A0ACB9CIJ2_ARCLA</name>
<reference evidence="1 2" key="2">
    <citation type="journal article" date="2022" name="Mol. Ecol. Resour.">
        <title>The genomes of chicory, endive, great burdock and yacon provide insights into Asteraceae paleo-polyploidization history and plant inulin production.</title>
        <authorList>
            <person name="Fan W."/>
            <person name="Wang S."/>
            <person name="Wang H."/>
            <person name="Wang A."/>
            <person name="Jiang F."/>
            <person name="Liu H."/>
            <person name="Zhao H."/>
            <person name="Xu D."/>
            <person name="Zhang Y."/>
        </authorList>
    </citation>
    <scope>NUCLEOTIDE SEQUENCE [LARGE SCALE GENOMIC DNA]</scope>
    <source>
        <strain evidence="2">cv. Niubang</strain>
    </source>
</reference>
<reference evidence="2" key="1">
    <citation type="journal article" date="2022" name="Mol. Ecol. Resour.">
        <title>The genomes of chicory, endive, great burdock and yacon provide insights into Asteraceae palaeo-polyploidization history and plant inulin production.</title>
        <authorList>
            <person name="Fan W."/>
            <person name="Wang S."/>
            <person name="Wang H."/>
            <person name="Wang A."/>
            <person name="Jiang F."/>
            <person name="Liu H."/>
            <person name="Zhao H."/>
            <person name="Xu D."/>
            <person name="Zhang Y."/>
        </authorList>
    </citation>
    <scope>NUCLEOTIDE SEQUENCE [LARGE SCALE GENOMIC DNA]</scope>
    <source>
        <strain evidence="2">cv. Niubang</strain>
    </source>
</reference>
<evidence type="ECO:0000313" key="2">
    <source>
        <dbReference type="Proteomes" id="UP001055879"/>
    </source>
</evidence>
<comment type="caution">
    <text evidence="1">The sequence shown here is derived from an EMBL/GenBank/DDBJ whole genome shotgun (WGS) entry which is preliminary data.</text>
</comment>
<keyword evidence="2" id="KW-1185">Reference proteome</keyword>